<gene>
    <name evidence="1" type="ORF">MUB52_22385</name>
</gene>
<reference evidence="1 2" key="1">
    <citation type="submission" date="2022-04" db="EMBL/GenBank/DDBJ databases">
        <title>Roseobacter sp. WL0113 is a bacterium isolated from neritic sediment.</title>
        <authorList>
            <person name="Wang L."/>
            <person name="He W."/>
            <person name="Zhang D.-F."/>
        </authorList>
    </citation>
    <scope>NUCLEOTIDE SEQUENCE [LARGE SCALE GENOMIC DNA]</scope>
    <source>
        <strain evidence="1 2">WL0113</strain>
    </source>
</reference>
<dbReference type="Proteomes" id="UP001208690">
    <property type="component" value="Unassembled WGS sequence"/>
</dbReference>
<dbReference type="RefSeq" id="WP_404818267.1">
    <property type="nucleotide sequence ID" value="NZ_JALIEB010000031.1"/>
</dbReference>
<protein>
    <submittedName>
        <fullName evidence="1">Uncharacterized protein</fullName>
    </submittedName>
</protein>
<comment type="caution">
    <text evidence="1">The sequence shown here is derived from an EMBL/GenBank/DDBJ whole genome shotgun (WGS) entry which is preliminary data.</text>
</comment>
<dbReference type="Gene3D" id="3.40.190.10">
    <property type="entry name" value="Periplasmic binding protein-like II"/>
    <property type="match status" value="1"/>
</dbReference>
<organism evidence="1 2">
    <name type="scientific">Roseobacter sinensis</name>
    <dbReference type="NCBI Taxonomy" id="2931391"/>
    <lineage>
        <taxon>Bacteria</taxon>
        <taxon>Pseudomonadati</taxon>
        <taxon>Pseudomonadota</taxon>
        <taxon>Alphaproteobacteria</taxon>
        <taxon>Rhodobacterales</taxon>
        <taxon>Roseobacteraceae</taxon>
        <taxon>Roseobacter</taxon>
    </lineage>
</organism>
<dbReference type="EMBL" id="JALIEB010000031">
    <property type="protein sequence ID" value="MCV3274190.1"/>
    <property type="molecule type" value="Genomic_DNA"/>
</dbReference>
<evidence type="ECO:0000313" key="2">
    <source>
        <dbReference type="Proteomes" id="UP001208690"/>
    </source>
</evidence>
<sequence>MIIKATGWIMGRDTELGLQVSLPYVFGGTQLMVHGALEIPDAKDLDAGTICVEAGTTIERISANYLSTLRVEQTMVSCESAAGLRAAYVANHCDAFACRGPEPRGAARHRDRGNTWHLECPGPCASNIAA</sequence>
<evidence type="ECO:0000313" key="1">
    <source>
        <dbReference type="EMBL" id="MCV3274190.1"/>
    </source>
</evidence>
<keyword evidence="2" id="KW-1185">Reference proteome</keyword>
<proteinExistence type="predicted"/>
<dbReference type="SUPFAM" id="SSF53850">
    <property type="entry name" value="Periplasmic binding protein-like II"/>
    <property type="match status" value="1"/>
</dbReference>
<name>A0ABT3BKV7_9RHOB</name>
<accession>A0ABT3BKV7</accession>